<keyword evidence="9" id="KW-1185">Reference proteome</keyword>
<comment type="cofactor">
    <cofactor evidence="1">
        <name>Fe(2+)</name>
        <dbReference type="ChEBI" id="CHEBI:29033"/>
    </cofactor>
</comment>
<accession>A0ABR1H3R6</accession>
<keyword evidence="6" id="KW-0408">Iron</keyword>
<evidence type="ECO:0000259" key="7">
    <source>
        <dbReference type="Pfam" id="PF02668"/>
    </source>
</evidence>
<dbReference type="PANTHER" id="PTHR10696">
    <property type="entry name" value="GAMMA-BUTYROBETAINE HYDROXYLASE-RELATED"/>
    <property type="match status" value="1"/>
</dbReference>
<keyword evidence="4" id="KW-0223">Dioxygenase</keyword>
<keyword evidence="5" id="KW-0560">Oxidoreductase</keyword>
<dbReference type="EMBL" id="JAZAVJ010000079">
    <property type="protein sequence ID" value="KAK7415691.1"/>
    <property type="molecule type" value="Genomic_DNA"/>
</dbReference>
<dbReference type="InterPro" id="IPR003819">
    <property type="entry name" value="TauD/TfdA-like"/>
</dbReference>
<dbReference type="InterPro" id="IPR050411">
    <property type="entry name" value="AlphaKG_dependent_hydroxylases"/>
</dbReference>
<keyword evidence="3" id="KW-0479">Metal-binding</keyword>
<dbReference type="InterPro" id="IPR042098">
    <property type="entry name" value="TauD-like_sf"/>
</dbReference>
<feature type="domain" description="TauD/TfdA-like" evidence="7">
    <location>
        <begin position="215"/>
        <end position="459"/>
    </location>
</feature>
<organism evidence="8 9">
    <name type="scientific">Neonectria punicea</name>
    <dbReference type="NCBI Taxonomy" id="979145"/>
    <lineage>
        <taxon>Eukaryota</taxon>
        <taxon>Fungi</taxon>
        <taxon>Dikarya</taxon>
        <taxon>Ascomycota</taxon>
        <taxon>Pezizomycotina</taxon>
        <taxon>Sordariomycetes</taxon>
        <taxon>Hypocreomycetidae</taxon>
        <taxon>Hypocreales</taxon>
        <taxon>Nectriaceae</taxon>
        <taxon>Neonectria</taxon>
    </lineage>
</organism>
<name>A0ABR1H3R6_9HYPO</name>
<dbReference type="InterPro" id="IPR038492">
    <property type="entry name" value="GBBH-like_N_sf"/>
</dbReference>
<dbReference type="CDD" id="cd00250">
    <property type="entry name" value="CAS_like"/>
    <property type="match status" value="1"/>
</dbReference>
<evidence type="ECO:0000256" key="6">
    <source>
        <dbReference type="ARBA" id="ARBA00023004"/>
    </source>
</evidence>
<dbReference type="SUPFAM" id="SSF51197">
    <property type="entry name" value="Clavaminate synthase-like"/>
    <property type="match status" value="1"/>
</dbReference>
<protein>
    <recommendedName>
        <fullName evidence="7">TauD/TfdA-like domain-containing protein</fullName>
    </recommendedName>
</protein>
<dbReference type="Gene3D" id="3.60.130.10">
    <property type="entry name" value="Clavaminate synthase-like"/>
    <property type="match status" value="1"/>
</dbReference>
<comment type="similarity">
    <text evidence="2">Belongs to the gamma-BBH/TMLD family.</text>
</comment>
<dbReference type="Proteomes" id="UP001498476">
    <property type="component" value="Unassembled WGS sequence"/>
</dbReference>
<evidence type="ECO:0000256" key="5">
    <source>
        <dbReference type="ARBA" id="ARBA00023002"/>
    </source>
</evidence>
<dbReference type="Gene3D" id="3.30.2020.30">
    <property type="match status" value="1"/>
</dbReference>
<gene>
    <name evidence="8" type="ORF">QQX98_005726</name>
</gene>
<evidence type="ECO:0000256" key="1">
    <source>
        <dbReference type="ARBA" id="ARBA00001954"/>
    </source>
</evidence>
<sequence>MLSHSRRLLVRSCRSAPARSLTWSAPSSRRIHISPRSLEASARLGPRYPFEAPNKGRLLSAQTKSSSPPTAFQPTAVLDGSINGGTPITVSTSPRFIQIEDKQHGGWTRLDPVALRDSCACVKCTDPASGQKNFASTDVPADIEINQVRFTPDGLGVSFRNDIQRLARGGHEMIVPWHTVEKALGLRDVEQLPYPRQDAVYPKTGRTFWDTDTIQKRVRKIDYHDFVNGDDAFWQTLLDLSNLGLVFLKNVPADAASILAITTRIANVKETFYGRTFDVRAKPDAENVAYTSGYLGLHQDLLYLERPPAIQILHCLENSCSGGESLFSDGLRAGKLLWLQERRRGAVANLARVRIPYHYEKHGYWYRQKRALFDVTEDDILASVFWSPPFQDRFQVPAVDVRAWLEPAQLFDRLINAEDAMYQVKMAAGECVLFDNMRVMHGRRAFDASGGARWLRGAYIEREDFVSRVLHVPDALAEAYRGGEAWERGEEDRKLRASSWFEDVKTQLDGVEDGLQAKGALELGEEHYQQLNV</sequence>
<evidence type="ECO:0000256" key="4">
    <source>
        <dbReference type="ARBA" id="ARBA00022964"/>
    </source>
</evidence>
<dbReference type="PANTHER" id="PTHR10696:SF25">
    <property type="entry name" value="OXIDOREDUCTASE AIM17-RELATED"/>
    <property type="match status" value="1"/>
</dbReference>
<evidence type="ECO:0000256" key="2">
    <source>
        <dbReference type="ARBA" id="ARBA00008654"/>
    </source>
</evidence>
<dbReference type="Pfam" id="PF02668">
    <property type="entry name" value="TauD"/>
    <property type="match status" value="1"/>
</dbReference>
<comment type="caution">
    <text evidence="8">The sequence shown here is derived from an EMBL/GenBank/DDBJ whole genome shotgun (WGS) entry which is preliminary data.</text>
</comment>
<evidence type="ECO:0000313" key="8">
    <source>
        <dbReference type="EMBL" id="KAK7415691.1"/>
    </source>
</evidence>
<proteinExistence type="inferred from homology"/>
<reference evidence="8 9" key="1">
    <citation type="journal article" date="2025" name="Microbiol. Resour. Announc.">
        <title>Draft genome sequences for Neonectria magnoliae and Neonectria punicea, canker pathogens of Liriodendron tulipifera and Acer saccharum in West Virginia.</title>
        <authorList>
            <person name="Petronek H.M."/>
            <person name="Kasson M.T."/>
            <person name="Metheny A.M."/>
            <person name="Stauder C.M."/>
            <person name="Lovett B."/>
            <person name="Lynch S.C."/>
            <person name="Garnas J.R."/>
            <person name="Kasson L.R."/>
            <person name="Stajich J.E."/>
        </authorList>
    </citation>
    <scope>NUCLEOTIDE SEQUENCE [LARGE SCALE GENOMIC DNA]</scope>
    <source>
        <strain evidence="8 9">NRRL 64653</strain>
    </source>
</reference>
<evidence type="ECO:0000256" key="3">
    <source>
        <dbReference type="ARBA" id="ARBA00022723"/>
    </source>
</evidence>
<evidence type="ECO:0000313" key="9">
    <source>
        <dbReference type="Proteomes" id="UP001498476"/>
    </source>
</evidence>